<sequence>MHYLKKQFNEQELALLFQAFGKKLFTRPQNGDITSAKVPNCNDCIFYFKPEYYEILANDLKSAHELGKFKQSNANEIWVSLLNEYLNAETVDRIEESNYTDYVTKVGMFWN</sequence>
<dbReference type="RefSeq" id="WP_109266357.1">
    <property type="nucleotide sequence ID" value="NZ_QEWP01000049.1"/>
</dbReference>
<accession>A0A2U2B339</accession>
<protein>
    <submittedName>
        <fullName evidence="1">Uncharacterized protein</fullName>
    </submittedName>
</protein>
<dbReference type="Proteomes" id="UP000244956">
    <property type="component" value="Unassembled WGS sequence"/>
</dbReference>
<dbReference type="EMBL" id="QEWP01000049">
    <property type="protein sequence ID" value="PWD97481.1"/>
    <property type="molecule type" value="Genomic_DNA"/>
</dbReference>
<dbReference type="AlphaFoldDB" id="A0A2U2B339"/>
<gene>
    <name evidence="1" type="ORF">DDZ16_20555</name>
</gene>
<name>A0A2U2B339_9BACT</name>
<dbReference type="OrthoDB" id="8897581at2"/>
<keyword evidence="2" id="KW-1185">Reference proteome</keyword>
<reference evidence="1 2" key="1">
    <citation type="submission" date="2018-05" db="EMBL/GenBank/DDBJ databases">
        <title>Marinilabilia rubrum sp. nov., isolated from saltern sediment.</title>
        <authorList>
            <person name="Zhang R."/>
        </authorList>
    </citation>
    <scope>NUCLEOTIDE SEQUENCE [LARGE SCALE GENOMIC DNA]</scope>
    <source>
        <strain evidence="1 2">WTE16</strain>
    </source>
</reference>
<organism evidence="1 2">
    <name type="scientific">Marinilabilia rubra</name>
    <dbReference type="NCBI Taxonomy" id="2162893"/>
    <lineage>
        <taxon>Bacteria</taxon>
        <taxon>Pseudomonadati</taxon>
        <taxon>Bacteroidota</taxon>
        <taxon>Bacteroidia</taxon>
        <taxon>Marinilabiliales</taxon>
        <taxon>Marinilabiliaceae</taxon>
        <taxon>Marinilabilia</taxon>
    </lineage>
</organism>
<proteinExistence type="predicted"/>
<evidence type="ECO:0000313" key="1">
    <source>
        <dbReference type="EMBL" id="PWD97481.1"/>
    </source>
</evidence>
<comment type="caution">
    <text evidence="1">The sequence shown here is derived from an EMBL/GenBank/DDBJ whole genome shotgun (WGS) entry which is preliminary data.</text>
</comment>
<evidence type="ECO:0000313" key="2">
    <source>
        <dbReference type="Proteomes" id="UP000244956"/>
    </source>
</evidence>